<dbReference type="EMBL" id="JADYXP020000017">
    <property type="protein sequence ID" value="KAL0106996.1"/>
    <property type="molecule type" value="Genomic_DNA"/>
</dbReference>
<dbReference type="AlphaFoldDB" id="A0AAW2EXP3"/>
<keyword evidence="2" id="KW-1185">Reference proteome</keyword>
<proteinExistence type="predicted"/>
<reference evidence="1 2" key="1">
    <citation type="submission" date="2023-03" db="EMBL/GenBank/DDBJ databases">
        <title>High recombination rates correlate with genetic variation in Cardiocondyla obscurior ants.</title>
        <authorList>
            <person name="Errbii M."/>
        </authorList>
    </citation>
    <scope>NUCLEOTIDE SEQUENCE [LARGE SCALE GENOMIC DNA]</scope>
    <source>
        <strain evidence="1">Alpha-2009</strain>
        <tissue evidence="1">Whole body</tissue>
    </source>
</reference>
<accession>A0AAW2EXP3</accession>
<protein>
    <submittedName>
        <fullName evidence="1">Uncharacterized protein</fullName>
    </submittedName>
</protein>
<comment type="caution">
    <text evidence="1">The sequence shown here is derived from an EMBL/GenBank/DDBJ whole genome shotgun (WGS) entry which is preliminary data.</text>
</comment>
<evidence type="ECO:0000313" key="1">
    <source>
        <dbReference type="EMBL" id="KAL0106996.1"/>
    </source>
</evidence>
<sequence length="125" mass="13792">MFIDNCGEHLGVFSRAVRRERGRSIAQLERPGVSRETLPPRCEFRAKAFAGPPTVCRYTPTRINNGARNVVPPRFRGEALSSPRIPSMATLLLIYSGNVAASCRSCLIALQFNVNRKQPVASCDC</sequence>
<organism evidence="1 2">
    <name type="scientific">Cardiocondyla obscurior</name>
    <dbReference type="NCBI Taxonomy" id="286306"/>
    <lineage>
        <taxon>Eukaryota</taxon>
        <taxon>Metazoa</taxon>
        <taxon>Ecdysozoa</taxon>
        <taxon>Arthropoda</taxon>
        <taxon>Hexapoda</taxon>
        <taxon>Insecta</taxon>
        <taxon>Pterygota</taxon>
        <taxon>Neoptera</taxon>
        <taxon>Endopterygota</taxon>
        <taxon>Hymenoptera</taxon>
        <taxon>Apocrita</taxon>
        <taxon>Aculeata</taxon>
        <taxon>Formicoidea</taxon>
        <taxon>Formicidae</taxon>
        <taxon>Myrmicinae</taxon>
        <taxon>Cardiocondyla</taxon>
    </lineage>
</organism>
<dbReference type="Proteomes" id="UP001430953">
    <property type="component" value="Unassembled WGS sequence"/>
</dbReference>
<evidence type="ECO:0000313" key="2">
    <source>
        <dbReference type="Proteomes" id="UP001430953"/>
    </source>
</evidence>
<name>A0AAW2EXP3_9HYME</name>
<gene>
    <name evidence="1" type="ORF">PUN28_015498</name>
</gene>